<organism evidence="1 2">
    <name type="scientific">Dreissena polymorpha</name>
    <name type="common">Zebra mussel</name>
    <name type="synonym">Mytilus polymorpha</name>
    <dbReference type="NCBI Taxonomy" id="45954"/>
    <lineage>
        <taxon>Eukaryota</taxon>
        <taxon>Metazoa</taxon>
        <taxon>Spiralia</taxon>
        <taxon>Lophotrochozoa</taxon>
        <taxon>Mollusca</taxon>
        <taxon>Bivalvia</taxon>
        <taxon>Autobranchia</taxon>
        <taxon>Heteroconchia</taxon>
        <taxon>Euheterodonta</taxon>
        <taxon>Imparidentia</taxon>
        <taxon>Neoheterodontei</taxon>
        <taxon>Myida</taxon>
        <taxon>Dreissenoidea</taxon>
        <taxon>Dreissenidae</taxon>
        <taxon>Dreissena</taxon>
    </lineage>
</organism>
<dbReference type="AlphaFoldDB" id="A0A9D4KAE6"/>
<dbReference type="EMBL" id="JAIWYP010000004">
    <property type="protein sequence ID" value="KAH3835752.1"/>
    <property type="molecule type" value="Genomic_DNA"/>
</dbReference>
<protein>
    <submittedName>
        <fullName evidence="1">Uncharacterized protein</fullName>
    </submittedName>
</protein>
<gene>
    <name evidence="1" type="ORF">DPMN_109113</name>
</gene>
<accession>A0A9D4KAE6</accession>
<evidence type="ECO:0000313" key="2">
    <source>
        <dbReference type="Proteomes" id="UP000828390"/>
    </source>
</evidence>
<reference evidence="1" key="1">
    <citation type="journal article" date="2019" name="bioRxiv">
        <title>The Genome of the Zebra Mussel, Dreissena polymorpha: A Resource for Invasive Species Research.</title>
        <authorList>
            <person name="McCartney M.A."/>
            <person name="Auch B."/>
            <person name="Kono T."/>
            <person name="Mallez S."/>
            <person name="Zhang Y."/>
            <person name="Obille A."/>
            <person name="Becker A."/>
            <person name="Abrahante J.E."/>
            <person name="Garbe J."/>
            <person name="Badalamenti J.P."/>
            <person name="Herman A."/>
            <person name="Mangelson H."/>
            <person name="Liachko I."/>
            <person name="Sullivan S."/>
            <person name="Sone E.D."/>
            <person name="Koren S."/>
            <person name="Silverstein K.A.T."/>
            <person name="Beckman K.B."/>
            <person name="Gohl D.M."/>
        </authorList>
    </citation>
    <scope>NUCLEOTIDE SEQUENCE</scope>
    <source>
        <strain evidence="1">Duluth1</strain>
        <tissue evidence="1">Whole animal</tissue>
    </source>
</reference>
<dbReference type="Proteomes" id="UP000828390">
    <property type="component" value="Unassembled WGS sequence"/>
</dbReference>
<evidence type="ECO:0000313" key="1">
    <source>
        <dbReference type="EMBL" id="KAH3835752.1"/>
    </source>
</evidence>
<comment type="caution">
    <text evidence="1">The sequence shown here is derived from an EMBL/GenBank/DDBJ whole genome shotgun (WGS) entry which is preliminary data.</text>
</comment>
<keyword evidence="2" id="KW-1185">Reference proteome</keyword>
<reference evidence="1" key="2">
    <citation type="submission" date="2020-11" db="EMBL/GenBank/DDBJ databases">
        <authorList>
            <person name="McCartney M.A."/>
            <person name="Auch B."/>
            <person name="Kono T."/>
            <person name="Mallez S."/>
            <person name="Becker A."/>
            <person name="Gohl D.M."/>
            <person name="Silverstein K.A.T."/>
            <person name="Koren S."/>
            <person name="Bechman K.B."/>
            <person name="Herman A."/>
            <person name="Abrahante J.E."/>
            <person name="Garbe J."/>
        </authorList>
    </citation>
    <scope>NUCLEOTIDE SEQUENCE</scope>
    <source>
        <strain evidence="1">Duluth1</strain>
        <tissue evidence="1">Whole animal</tissue>
    </source>
</reference>
<sequence>MRPLSGDAYKVFIELLKGNYRNPVSQRSKAEKNAIILFWRRRSRLEIKEDKLFYDGKVVVKESDLRNKVKQSVRSIKGGGARSVAYSLKEKYAGVSERLKSERC</sequence>
<proteinExistence type="predicted"/>
<name>A0A9D4KAE6_DREPO</name>